<feature type="signal peptide" evidence="1">
    <location>
        <begin position="1"/>
        <end position="21"/>
    </location>
</feature>
<reference evidence="2" key="2">
    <citation type="submission" date="2021-04" db="EMBL/GenBank/DDBJ databases">
        <authorList>
            <person name="Gilroy R."/>
        </authorList>
    </citation>
    <scope>NUCLEOTIDE SEQUENCE</scope>
    <source>
        <strain evidence="2">F6-686</strain>
    </source>
</reference>
<protein>
    <recommendedName>
        <fullName evidence="4">Lipoprotein</fullName>
    </recommendedName>
</protein>
<comment type="caution">
    <text evidence="2">The sequence shown here is derived from an EMBL/GenBank/DDBJ whole genome shotgun (WGS) entry which is preliminary data.</text>
</comment>
<dbReference type="AlphaFoldDB" id="A0A9E2KRT0"/>
<gene>
    <name evidence="2" type="ORF">H9806_02815</name>
</gene>
<evidence type="ECO:0000256" key="1">
    <source>
        <dbReference type="SAM" id="SignalP"/>
    </source>
</evidence>
<evidence type="ECO:0000313" key="3">
    <source>
        <dbReference type="Proteomes" id="UP000823844"/>
    </source>
</evidence>
<evidence type="ECO:0008006" key="4">
    <source>
        <dbReference type="Google" id="ProtNLM"/>
    </source>
</evidence>
<name>A0A9E2KRT0_9LACO</name>
<organism evidence="2 3">
    <name type="scientific">Candidatus Lactobacillus pullistercoris</name>
    <dbReference type="NCBI Taxonomy" id="2838636"/>
    <lineage>
        <taxon>Bacteria</taxon>
        <taxon>Bacillati</taxon>
        <taxon>Bacillota</taxon>
        <taxon>Bacilli</taxon>
        <taxon>Lactobacillales</taxon>
        <taxon>Lactobacillaceae</taxon>
        <taxon>Lactobacillus</taxon>
    </lineage>
</organism>
<dbReference type="PROSITE" id="PS51257">
    <property type="entry name" value="PROKAR_LIPOPROTEIN"/>
    <property type="match status" value="1"/>
</dbReference>
<sequence>MKKKSLFSLLFLALLTIFVSACSKNSVQKNNLPSPQVILSKAQNTKFKSLHATWLQTATSGQTLQKAEARFQKKPLTIFAYFTTNSNHYKMWMNDKQNYVQMQGTASNHWFKTKMGKASSYAQLTDQLAQSALMTFSSNSAKLFKVRRSSNGYQLTYTGNNKKIFNEIIQNTMITSVIGIDTNNIKPVKMAISLNTNQKYDLTKLNIDVTYKEKKAPKHIKMIINQINGLPKMQIPSSVTKSAVDLGSLSH</sequence>
<dbReference type="EMBL" id="JAHLFT010000033">
    <property type="protein sequence ID" value="MBU3828073.1"/>
    <property type="molecule type" value="Genomic_DNA"/>
</dbReference>
<proteinExistence type="predicted"/>
<accession>A0A9E2KRT0</accession>
<reference evidence="2" key="1">
    <citation type="journal article" date="2021" name="PeerJ">
        <title>Extensive microbial diversity within the chicken gut microbiome revealed by metagenomics and culture.</title>
        <authorList>
            <person name="Gilroy R."/>
            <person name="Ravi A."/>
            <person name="Getino M."/>
            <person name="Pursley I."/>
            <person name="Horton D.L."/>
            <person name="Alikhan N.F."/>
            <person name="Baker D."/>
            <person name="Gharbi K."/>
            <person name="Hall N."/>
            <person name="Watson M."/>
            <person name="Adriaenssens E.M."/>
            <person name="Foster-Nyarko E."/>
            <person name="Jarju S."/>
            <person name="Secka A."/>
            <person name="Antonio M."/>
            <person name="Oren A."/>
            <person name="Chaudhuri R.R."/>
            <person name="La Ragione R."/>
            <person name="Hildebrand F."/>
            <person name="Pallen M.J."/>
        </authorList>
    </citation>
    <scope>NUCLEOTIDE SEQUENCE</scope>
    <source>
        <strain evidence="2">F6-686</strain>
    </source>
</reference>
<feature type="chain" id="PRO_5039261977" description="Lipoprotein" evidence="1">
    <location>
        <begin position="22"/>
        <end position="251"/>
    </location>
</feature>
<dbReference type="Proteomes" id="UP000823844">
    <property type="component" value="Unassembled WGS sequence"/>
</dbReference>
<keyword evidence="1" id="KW-0732">Signal</keyword>
<evidence type="ECO:0000313" key="2">
    <source>
        <dbReference type="EMBL" id="MBU3828073.1"/>
    </source>
</evidence>